<organism evidence="1">
    <name type="scientific">uncultured prokaryote</name>
    <dbReference type="NCBI Taxonomy" id="198431"/>
    <lineage>
        <taxon>unclassified sequences</taxon>
        <taxon>environmental samples</taxon>
    </lineage>
</organism>
<dbReference type="AlphaFoldDB" id="A0A0H5PXP6"/>
<reference evidence="1" key="2">
    <citation type="submission" date="2015-07" db="EMBL/GenBank/DDBJ databases">
        <title>Plasmids, circular viruses and viroids from rat gut.</title>
        <authorList>
            <person name="Jorgensen T.J."/>
            <person name="Hansen M.A."/>
            <person name="Xu Z."/>
            <person name="Tabak M.A."/>
            <person name="Sorensen S.J."/>
            <person name="Hansen L.H."/>
        </authorList>
    </citation>
    <scope>NUCLEOTIDE SEQUENCE</scope>
    <source>
        <plasmid evidence="1">pRGRH0115</plasmid>
    </source>
</reference>
<protein>
    <submittedName>
        <fullName evidence="1">Uncharacterized protein</fullName>
    </submittedName>
</protein>
<keyword evidence="1" id="KW-0614">Plasmid</keyword>
<evidence type="ECO:0000313" key="1">
    <source>
        <dbReference type="EMBL" id="CRY93955.1"/>
    </source>
</evidence>
<reference evidence="1" key="1">
    <citation type="submission" date="2015-06" db="EMBL/GenBank/DDBJ databases">
        <authorList>
            <person name="Joergensen T."/>
        </authorList>
    </citation>
    <scope>NUCLEOTIDE SEQUENCE</scope>
    <source>
        <plasmid evidence="1">pRGRH0115</plasmid>
    </source>
</reference>
<accession>A0A0H5PXP6</accession>
<dbReference type="EMBL" id="LN852805">
    <property type="protein sequence ID" value="CRY93955.1"/>
    <property type="molecule type" value="Genomic_DNA"/>
</dbReference>
<name>A0A0H5PXP6_9ZZZZ</name>
<sequence length="63" mass="7376">MIYLVRIRDVLTGMERWLVDSKGRRFESYDRRIADCMALGAGRFSPTEFAYVVEIDPIHEIPI</sequence>
<proteinExistence type="predicted"/>
<geneLocation type="plasmid" evidence="1">
    <name>pRGRH0115</name>
</geneLocation>